<sequence length="1038" mass="117465">MLTFICLCIFAHSAVAINDYVVKQWSTSDGLASQSVTSIVQDKQGYIWVGTQFGLSRFDGMNFSNFSTSNSDFLQSNSITKLLLDQQGYLWIGTKLGLVRLNPDTFEFTQYNVKGAVHDLLADDEGRIWIAANGLYFYFNDVFMPLNQLLDNNQTMGWPNTNTSRGQHRISRIIGSVSKMALSPDGIWLVNDRTLLRLSYQLSSKSAIKLEVSATISLPESLAQTPVTDLSWLEGNLFLASEAGAFKLDVEDELRPINLPLAINKATYKIMSDPDGALWVSTEGRLLYRDTSSDWEAVDAAELEQTWFSDIIRDRQDNIWLGSSSDGLWQAYKGQVERHSTFAGIKEQIEAVTLSARGELWVASRSGVGYFNDDNEFINQIPYEKLGNAKVSTLHFQGNRLFIGTSKNGAFYWQNGQLNRVPGRALRFNGVNAIEPSPFGLWFGTERGLFRQGFDGVFKSFIYNAKLDSKNITYLIDKGSEVWIGTTKGAYHYNVNGLKQLGQSLALEGANVSSILEAPNNIMFIGTITDGLFYRTAEGVWHQLDASKGLPYGAILSLYYDQTMDRVWVSNLKGVYRMPLSQFSSQVENVQVELVINSLDRKFDGKLSQCCAGKGQSAVMSTGSSLWYPSLQGLVAIPKNIELFGDTELSPMIESISSEQGITPVNNQQETLSLDQRDLTINYTAIDFYAPNSLEFRYKLVNFDDTWRIANKRREAIYTNLPPGVFTFELEVKRQSMTWDNSVKTRFTFEIAKRFDETVYFRLLIVSLFISLLYVSFLLYRSQERRKQAELEKLVEARTHELTETNSKLNQANSQLKQVSHSDELTGLRSRRFLFDQLPKDIEHYQRNRQSLEEQGKALALVILNLDDFSRINDAYGPISGDSCLQQVATLLNSKTQGSDYVVRWSGDEFLLLLRDMRRNAIDDYVKNLCRAISEHQFKLPNGKSIQLTSSLGWAFYPLPLVGGQIIGWETSINLADLALHKVKEKGRNGVATFTFDEQLDAFEFEDSEMIETQLTHLLTSNLATLQLWMQERWTMNV</sequence>
<feature type="domain" description="GGDEF" evidence="4">
    <location>
        <begin position="857"/>
        <end position="996"/>
    </location>
</feature>
<protein>
    <recommendedName>
        <fullName evidence="1">diguanylate cyclase</fullName>
        <ecNumber evidence="1">2.7.7.65</ecNumber>
    </recommendedName>
</protein>
<dbReference type="GO" id="GO:0005886">
    <property type="term" value="C:plasma membrane"/>
    <property type="evidence" value="ECO:0007669"/>
    <property type="project" value="TreeGrafter"/>
</dbReference>
<dbReference type="EMBL" id="MWPV01000003">
    <property type="protein sequence ID" value="OUL57921.1"/>
    <property type="molecule type" value="Genomic_DNA"/>
</dbReference>
<organism evidence="5 6">
    <name type="scientific">Pseudoalteromonas ulvae</name>
    <dbReference type="NCBI Taxonomy" id="107327"/>
    <lineage>
        <taxon>Bacteria</taxon>
        <taxon>Pseudomonadati</taxon>
        <taxon>Pseudomonadota</taxon>
        <taxon>Gammaproteobacteria</taxon>
        <taxon>Alteromonadales</taxon>
        <taxon>Pseudoalteromonadaceae</taxon>
        <taxon>Pseudoalteromonas</taxon>
    </lineage>
</organism>
<dbReference type="SUPFAM" id="SSF55073">
    <property type="entry name" value="Nucleotide cyclase"/>
    <property type="match status" value="1"/>
</dbReference>
<dbReference type="RefSeq" id="WP_405127506.1">
    <property type="nucleotide sequence ID" value="NZ_MWPV01000003.1"/>
</dbReference>
<dbReference type="Gene3D" id="3.30.70.270">
    <property type="match status" value="1"/>
</dbReference>
<dbReference type="Gene3D" id="2.130.10.10">
    <property type="entry name" value="YVTN repeat-like/Quinoprotein amine dehydrogenase"/>
    <property type="match status" value="3"/>
</dbReference>
<name>A0A244CQM6_PSEDV</name>
<dbReference type="InterPro" id="IPR013783">
    <property type="entry name" value="Ig-like_fold"/>
</dbReference>
<keyword evidence="2" id="KW-1133">Transmembrane helix</keyword>
<reference evidence="5 6" key="1">
    <citation type="submission" date="2017-02" db="EMBL/GenBank/DDBJ databases">
        <title>Pseudoalteromonas ulvae TC14 Genome.</title>
        <authorList>
            <person name="Molmeret M."/>
        </authorList>
    </citation>
    <scope>NUCLEOTIDE SEQUENCE [LARGE SCALE GENOMIC DNA]</scope>
    <source>
        <strain evidence="5">TC14</strain>
    </source>
</reference>
<comment type="caution">
    <text evidence="5">The sequence shown here is derived from an EMBL/GenBank/DDBJ whole genome shotgun (WGS) entry which is preliminary data.</text>
</comment>
<dbReference type="PANTHER" id="PTHR45138:SF6">
    <property type="entry name" value="DIGUANYLATE CYCLASE DGCN"/>
    <property type="match status" value="1"/>
</dbReference>
<dbReference type="Pfam" id="PF07495">
    <property type="entry name" value="Y_Y_Y"/>
    <property type="match status" value="1"/>
</dbReference>
<dbReference type="SMART" id="SM00267">
    <property type="entry name" value="GGDEF"/>
    <property type="match status" value="1"/>
</dbReference>
<evidence type="ECO:0000313" key="6">
    <source>
        <dbReference type="Proteomes" id="UP000194841"/>
    </source>
</evidence>
<dbReference type="Pfam" id="PF07494">
    <property type="entry name" value="Reg_prop"/>
    <property type="match status" value="2"/>
</dbReference>
<dbReference type="Proteomes" id="UP000194841">
    <property type="component" value="Unassembled WGS sequence"/>
</dbReference>
<dbReference type="Pfam" id="PF00990">
    <property type="entry name" value="GGDEF"/>
    <property type="match status" value="1"/>
</dbReference>
<proteinExistence type="predicted"/>
<evidence type="ECO:0000256" key="2">
    <source>
        <dbReference type="SAM" id="Phobius"/>
    </source>
</evidence>
<dbReference type="Gene3D" id="2.60.40.10">
    <property type="entry name" value="Immunoglobulins"/>
    <property type="match status" value="1"/>
</dbReference>
<dbReference type="GO" id="GO:0052621">
    <property type="term" value="F:diguanylate cyclase activity"/>
    <property type="evidence" value="ECO:0007669"/>
    <property type="project" value="UniProtKB-EC"/>
</dbReference>
<gene>
    <name evidence="5" type="ORF">B1199_12640</name>
</gene>
<dbReference type="PROSITE" id="PS50887">
    <property type="entry name" value="GGDEF"/>
    <property type="match status" value="1"/>
</dbReference>
<evidence type="ECO:0000313" key="5">
    <source>
        <dbReference type="EMBL" id="OUL57921.1"/>
    </source>
</evidence>
<dbReference type="InterPro" id="IPR011123">
    <property type="entry name" value="Y_Y_Y"/>
</dbReference>
<dbReference type="InterPro" id="IPR029787">
    <property type="entry name" value="Nucleotide_cyclase"/>
</dbReference>
<feature type="chain" id="PRO_5012264123" description="diguanylate cyclase" evidence="3">
    <location>
        <begin position="17"/>
        <end position="1038"/>
    </location>
</feature>
<keyword evidence="3" id="KW-0732">Signal</keyword>
<dbReference type="InterPro" id="IPR015943">
    <property type="entry name" value="WD40/YVTN_repeat-like_dom_sf"/>
</dbReference>
<dbReference type="GO" id="GO:0043709">
    <property type="term" value="P:cell adhesion involved in single-species biofilm formation"/>
    <property type="evidence" value="ECO:0007669"/>
    <property type="project" value="TreeGrafter"/>
</dbReference>
<dbReference type="SUPFAM" id="SSF63829">
    <property type="entry name" value="Calcium-dependent phosphotriesterase"/>
    <property type="match status" value="3"/>
</dbReference>
<keyword evidence="2" id="KW-0472">Membrane</keyword>
<keyword evidence="2" id="KW-0812">Transmembrane</keyword>
<dbReference type="InterPro" id="IPR043128">
    <property type="entry name" value="Rev_trsase/Diguanyl_cyclase"/>
</dbReference>
<dbReference type="PANTHER" id="PTHR45138">
    <property type="entry name" value="REGULATORY COMPONENTS OF SENSORY TRANSDUCTION SYSTEM"/>
    <property type="match status" value="1"/>
</dbReference>
<dbReference type="AlphaFoldDB" id="A0A244CQM6"/>
<dbReference type="InterPro" id="IPR050469">
    <property type="entry name" value="Diguanylate_Cyclase"/>
</dbReference>
<keyword evidence="6" id="KW-1185">Reference proteome</keyword>
<feature type="signal peptide" evidence="3">
    <location>
        <begin position="1"/>
        <end position="16"/>
    </location>
</feature>
<dbReference type="InterPro" id="IPR000160">
    <property type="entry name" value="GGDEF_dom"/>
</dbReference>
<dbReference type="NCBIfam" id="TIGR00254">
    <property type="entry name" value="GGDEF"/>
    <property type="match status" value="1"/>
</dbReference>
<evidence type="ECO:0000256" key="3">
    <source>
        <dbReference type="SAM" id="SignalP"/>
    </source>
</evidence>
<dbReference type="CDD" id="cd01949">
    <property type="entry name" value="GGDEF"/>
    <property type="match status" value="1"/>
</dbReference>
<dbReference type="GO" id="GO:1902201">
    <property type="term" value="P:negative regulation of bacterial-type flagellum-dependent cell motility"/>
    <property type="evidence" value="ECO:0007669"/>
    <property type="project" value="TreeGrafter"/>
</dbReference>
<dbReference type="InterPro" id="IPR011110">
    <property type="entry name" value="Reg_prop"/>
</dbReference>
<evidence type="ECO:0000259" key="4">
    <source>
        <dbReference type="PROSITE" id="PS50887"/>
    </source>
</evidence>
<evidence type="ECO:0000256" key="1">
    <source>
        <dbReference type="ARBA" id="ARBA00012528"/>
    </source>
</evidence>
<feature type="transmembrane region" description="Helical" evidence="2">
    <location>
        <begin position="759"/>
        <end position="780"/>
    </location>
</feature>
<dbReference type="EC" id="2.7.7.65" evidence="1"/>
<accession>A0A244CQM6</accession>